<dbReference type="PROSITE" id="PS50297">
    <property type="entry name" value="ANK_REP_REGION"/>
    <property type="match status" value="1"/>
</dbReference>
<dbReference type="PROSITE" id="PS50088">
    <property type="entry name" value="ANK_REPEAT"/>
    <property type="match status" value="1"/>
</dbReference>
<reference evidence="5 6" key="1">
    <citation type="submission" date="2022-07" db="EMBL/GenBank/DDBJ databases">
        <title>Genome-wide signatures of adaptation to extreme environments.</title>
        <authorList>
            <person name="Cho C.H."/>
            <person name="Yoon H.S."/>
        </authorList>
    </citation>
    <scope>NUCLEOTIDE SEQUENCE [LARGE SCALE GENOMIC DNA]</scope>
    <source>
        <strain evidence="5 6">108.79 E11</strain>
    </source>
</reference>
<dbReference type="InterPro" id="IPR050889">
    <property type="entry name" value="Dendritic_Spine_Reg/Scaffold"/>
</dbReference>
<evidence type="ECO:0000256" key="1">
    <source>
        <dbReference type="ARBA" id="ARBA00022737"/>
    </source>
</evidence>
<organism evidence="5 6">
    <name type="scientific">Galdieria yellowstonensis</name>
    <dbReference type="NCBI Taxonomy" id="3028027"/>
    <lineage>
        <taxon>Eukaryota</taxon>
        <taxon>Rhodophyta</taxon>
        <taxon>Bangiophyceae</taxon>
        <taxon>Galdieriales</taxon>
        <taxon>Galdieriaceae</taxon>
        <taxon>Galdieria</taxon>
    </lineage>
</organism>
<dbReference type="PANTHER" id="PTHR24166:SF48">
    <property type="entry name" value="PROTEIN VAPYRIN"/>
    <property type="match status" value="1"/>
</dbReference>
<evidence type="ECO:0000313" key="6">
    <source>
        <dbReference type="Proteomes" id="UP001300502"/>
    </source>
</evidence>
<gene>
    <name evidence="5" type="ORF">GAYE_PCTG32G0829</name>
</gene>
<keyword evidence="2 3" id="KW-0040">ANK repeat</keyword>
<accession>A0AAV9I3W4</accession>
<evidence type="ECO:0000256" key="2">
    <source>
        <dbReference type="ARBA" id="ARBA00023043"/>
    </source>
</evidence>
<dbReference type="EMBL" id="JANCYU010000009">
    <property type="protein sequence ID" value="KAK4522939.1"/>
    <property type="molecule type" value="Genomic_DNA"/>
</dbReference>
<comment type="caution">
    <text evidence="5">The sequence shown here is derived from an EMBL/GenBank/DDBJ whole genome shotgun (WGS) entry which is preliminary data.</text>
</comment>
<dbReference type="Pfam" id="PF13637">
    <property type="entry name" value="Ank_4"/>
    <property type="match status" value="1"/>
</dbReference>
<keyword evidence="1" id="KW-0677">Repeat</keyword>
<evidence type="ECO:0000256" key="3">
    <source>
        <dbReference type="PROSITE-ProRule" id="PRU00023"/>
    </source>
</evidence>
<name>A0AAV9I3W4_9RHOD</name>
<feature type="region of interest" description="Disordered" evidence="4">
    <location>
        <begin position="307"/>
        <end position="331"/>
    </location>
</feature>
<dbReference type="InterPro" id="IPR036770">
    <property type="entry name" value="Ankyrin_rpt-contain_sf"/>
</dbReference>
<dbReference type="PANTHER" id="PTHR24166">
    <property type="entry name" value="ROLLING PEBBLES, ISOFORM B"/>
    <property type="match status" value="1"/>
</dbReference>
<dbReference type="InterPro" id="IPR002110">
    <property type="entry name" value="Ankyrin_rpt"/>
</dbReference>
<dbReference type="AlphaFoldDB" id="A0AAV9I3W4"/>
<proteinExistence type="predicted"/>
<sequence>MEGSQVIFPPGNWIDQASAQGVSIEELGTLDQTLEAGHYLEEDTISRVEKPVECLASNSNTVLDSISPQIVSTTNPSQVLSANQLSSTLLQAALFRAVATGNIGSLKLMISAAKELELLGRTGNLQSLSKIVNYDQRTLLHLAAAEGHLDIVSFLLENRADPYAKDRWGATPIDDAWENGHIKVVEILESFLEREGESESGMTEEWRQRKNQYRSDKGYDIPLNTGHRPLGAFPSFSLTNDVACNALRRVVSSPVKEETDAGLEQRDRSASCQEDESFTFLGDRFLTIDSPVVDRENDAEWDSAERLVEGSPSERCVSDNGREQEEEEENQLMEVAQEELDRAYRSEKDKIFQKYRKIIEEKIGSVPRRLRLLSLI</sequence>
<dbReference type="Gene3D" id="1.25.40.20">
    <property type="entry name" value="Ankyrin repeat-containing domain"/>
    <property type="match status" value="1"/>
</dbReference>
<evidence type="ECO:0000313" key="5">
    <source>
        <dbReference type="EMBL" id="KAK4522939.1"/>
    </source>
</evidence>
<dbReference type="SMART" id="SM00248">
    <property type="entry name" value="ANK"/>
    <property type="match status" value="2"/>
</dbReference>
<dbReference type="Proteomes" id="UP001300502">
    <property type="component" value="Unassembled WGS sequence"/>
</dbReference>
<evidence type="ECO:0000256" key="4">
    <source>
        <dbReference type="SAM" id="MobiDB-lite"/>
    </source>
</evidence>
<protein>
    <submittedName>
        <fullName evidence="5">Uncharacterized protein</fullName>
    </submittedName>
</protein>
<keyword evidence="6" id="KW-1185">Reference proteome</keyword>
<feature type="repeat" description="ANK" evidence="3">
    <location>
        <begin position="135"/>
        <end position="167"/>
    </location>
</feature>
<dbReference type="SUPFAM" id="SSF48403">
    <property type="entry name" value="Ankyrin repeat"/>
    <property type="match status" value="1"/>
</dbReference>